<keyword evidence="2" id="KW-0067">ATP-binding</keyword>
<evidence type="ECO:0000256" key="3">
    <source>
        <dbReference type="SAM" id="MobiDB-lite"/>
    </source>
</evidence>
<dbReference type="STRING" id="84645.A0A498L7A6"/>
<accession>A0A498L7A6</accession>
<comment type="caution">
    <text evidence="4">The sequence shown here is derived from an EMBL/GenBank/DDBJ whole genome shotgun (WGS) entry which is preliminary data.</text>
</comment>
<evidence type="ECO:0000256" key="2">
    <source>
        <dbReference type="ARBA" id="ARBA00022840"/>
    </source>
</evidence>
<gene>
    <name evidence="4" type="ORF">ROHU_034150</name>
</gene>
<sequence>MNDPSSPERHPLQKLHRSGSTMGREGSRGHYRYHWQSHNVKQSGVDDMVLLSKINEDAIVENLKKRYMDDYIFVYEVFADSGHFGPKSVL</sequence>
<dbReference type="Proteomes" id="UP000290572">
    <property type="component" value="Unassembled WGS sequence"/>
</dbReference>
<dbReference type="SUPFAM" id="SSF52540">
    <property type="entry name" value="P-loop containing nucleoside triphosphate hydrolases"/>
    <property type="match status" value="1"/>
</dbReference>
<keyword evidence="5" id="KW-1185">Reference proteome</keyword>
<dbReference type="AlphaFoldDB" id="A0A498L7A6"/>
<feature type="compositionally biased region" description="Basic and acidic residues" evidence="3">
    <location>
        <begin position="1"/>
        <end position="11"/>
    </location>
</feature>
<evidence type="ECO:0000256" key="1">
    <source>
        <dbReference type="ARBA" id="ARBA00022741"/>
    </source>
</evidence>
<keyword evidence="1" id="KW-0547">Nucleotide-binding</keyword>
<reference evidence="4 5" key="1">
    <citation type="submission" date="2018-03" db="EMBL/GenBank/DDBJ databases">
        <title>Draft genome sequence of Rohu Carp (Labeo rohita).</title>
        <authorList>
            <person name="Das P."/>
            <person name="Kushwaha B."/>
            <person name="Joshi C.G."/>
            <person name="Kumar D."/>
            <person name="Nagpure N.S."/>
            <person name="Sahoo L."/>
            <person name="Das S.P."/>
            <person name="Bit A."/>
            <person name="Patnaik S."/>
            <person name="Meher P.K."/>
            <person name="Jayasankar P."/>
            <person name="Koringa P.G."/>
            <person name="Patel N.V."/>
            <person name="Hinsu A.T."/>
            <person name="Kumar R."/>
            <person name="Pandey M."/>
            <person name="Agarwal S."/>
            <person name="Srivastava S."/>
            <person name="Singh M."/>
            <person name="Iquebal M.A."/>
            <person name="Jaiswal S."/>
            <person name="Angadi U.B."/>
            <person name="Kumar N."/>
            <person name="Raza M."/>
            <person name="Shah T.M."/>
            <person name="Rai A."/>
            <person name="Jena J.K."/>
        </authorList>
    </citation>
    <scope>NUCLEOTIDE SEQUENCE [LARGE SCALE GENOMIC DNA]</scope>
    <source>
        <strain evidence="4">DASCIFA01</strain>
        <tissue evidence="4">Testis</tissue>
    </source>
</reference>
<evidence type="ECO:0000313" key="5">
    <source>
        <dbReference type="Proteomes" id="UP000290572"/>
    </source>
</evidence>
<proteinExistence type="predicted"/>
<name>A0A498L7A6_LABRO</name>
<dbReference type="InterPro" id="IPR036961">
    <property type="entry name" value="Kinesin_motor_dom_sf"/>
</dbReference>
<dbReference type="GO" id="GO:0005524">
    <property type="term" value="F:ATP binding"/>
    <property type="evidence" value="ECO:0007669"/>
    <property type="project" value="UniProtKB-KW"/>
</dbReference>
<organism evidence="4 5">
    <name type="scientific">Labeo rohita</name>
    <name type="common">Indian major carp</name>
    <name type="synonym">Cyprinus rohita</name>
    <dbReference type="NCBI Taxonomy" id="84645"/>
    <lineage>
        <taxon>Eukaryota</taxon>
        <taxon>Metazoa</taxon>
        <taxon>Chordata</taxon>
        <taxon>Craniata</taxon>
        <taxon>Vertebrata</taxon>
        <taxon>Euteleostomi</taxon>
        <taxon>Actinopterygii</taxon>
        <taxon>Neopterygii</taxon>
        <taxon>Teleostei</taxon>
        <taxon>Ostariophysi</taxon>
        <taxon>Cypriniformes</taxon>
        <taxon>Cyprinidae</taxon>
        <taxon>Labeoninae</taxon>
        <taxon>Labeonini</taxon>
        <taxon>Labeo</taxon>
    </lineage>
</organism>
<feature type="region of interest" description="Disordered" evidence="3">
    <location>
        <begin position="1"/>
        <end position="28"/>
    </location>
</feature>
<dbReference type="EMBL" id="QBIY01013458">
    <property type="protein sequence ID" value="RXN04149.1"/>
    <property type="molecule type" value="Genomic_DNA"/>
</dbReference>
<dbReference type="InterPro" id="IPR027417">
    <property type="entry name" value="P-loop_NTPase"/>
</dbReference>
<dbReference type="Gene3D" id="3.40.850.10">
    <property type="entry name" value="Kinesin motor domain"/>
    <property type="match status" value="1"/>
</dbReference>
<evidence type="ECO:0000313" key="4">
    <source>
        <dbReference type="EMBL" id="RXN04149.1"/>
    </source>
</evidence>
<dbReference type="GO" id="GO:0048731">
    <property type="term" value="P:system development"/>
    <property type="evidence" value="ECO:0007669"/>
    <property type="project" value="UniProtKB-ARBA"/>
</dbReference>
<protein>
    <submittedName>
        <fullName evidence="4">Unconventional myosin-Ie-like protein</fullName>
    </submittedName>
</protein>